<dbReference type="RefSeq" id="XP_028255706.1">
    <property type="nucleotide sequence ID" value="XM_028399905.1"/>
</dbReference>
<name>A0A6P7HUE3_9TELE</name>
<evidence type="ECO:0000313" key="4">
    <source>
        <dbReference type="RefSeq" id="XP_028255706.1"/>
    </source>
</evidence>
<dbReference type="PANTHER" id="PTHR31025">
    <property type="entry name" value="SI:CH211-196P9.1-RELATED"/>
    <property type="match status" value="1"/>
</dbReference>
<evidence type="ECO:0000313" key="3">
    <source>
        <dbReference type="RefSeq" id="XP_028255705.1"/>
    </source>
</evidence>
<dbReference type="RefSeq" id="XP_028255705.1">
    <property type="nucleotide sequence ID" value="XM_028399904.1"/>
</dbReference>
<protein>
    <submittedName>
        <fullName evidence="2 3">Uncharacterized protein LOC114432106 isoform X1</fullName>
    </submittedName>
</protein>
<dbReference type="GeneID" id="114432106"/>
<keyword evidence="1" id="KW-1185">Reference proteome</keyword>
<dbReference type="OrthoDB" id="8952220at2759"/>
<reference evidence="2 3" key="1">
    <citation type="submission" date="2025-04" db="UniProtKB">
        <authorList>
            <consortium name="RefSeq"/>
        </authorList>
    </citation>
    <scope>IDENTIFICATION</scope>
</reference>
<dbReference type="RefSeq" id="XP_028255704.1">
    <property type="nucleotide sequence ID" value="XM_028399903.1"/>
</dbReference>
<proteinExistence type="predicted"/>
<evidence type="ECO:0000313" key="2">
    <source>
        <dbReference type="RefSeq" id="XP_028255704.1"/>
    </source>
</evidence>
<sequence>MAASVKLRIILGENDSQRLILPDGLPATVPELVEHIKRQCGIQSDFRLQFMDAEFGNEFTNLTSVSEIEDKSTIKLIFDSGLPGTSHSTSATSGCSDESSLSCASYDTDILSSPDSAASRSSGWPPVFHVPKFPYDCELQLEKANDAFKATGSLLDPDIRLKTAILDGLAEAIVQHKVYPTDSEFEEVAEALVSSHPCLREPGSATGYGGWKVSLKYKLANYRRKLKRLGCPEVEVNSLTNKPAEKSSPACGVKKPRKAEVNYCPSYPSGESAETLEKIRETLILEATKRNNEDTVAAMMTKTFAHRRQEVIRDAPMIAVFKTRWPALFRVHELCAEFKRITTVGLLPKFFSELDGYSSKLLQVFGKKGGAQGRKIKSILIPMTQTDSIDVKRECILKALSVYLNEEPDKVVKERLDCDVDNGQAEMETIFGVFVIRREGADLDDGPEDVIIILEGVEVLNNLGNVPVAIAMLVALVYALNLSYPPEWKYTFEALQKLIMGLDGQRLSKKLQVLKTLLAR</sequence>
<evidence type="ECO:0000313" key="1">
    <source>
        <dbReference type="Proteomes" id="UP000515145"/>
    </source>
</evidence>
<dbReference type="Proteomes" id="UP000515145">
    <property type="component" value="Chromosome 2"/>
</dbReference>
<dbReference type="AlphaFoldDB" id="A0A6P7HUE3"/>
<dbReference type="PANTHER" id="PTHR31025:SF27">
    <property type="entry name" value="SI:CH211-193K19.2-RELATED"/>
    <property type="match status" value="1"/>
</dbReference>
<organism evidence="1 4">
    <name type="scientific">Parambassis ranga</name>
    <name type="common">Indian glassy fish</name>
    <dbReference type="NCBI Taxonomy" id="210632"/>
    <lineage>
        <taxon>Eukaryota</taxon>
        <taxon>Metazoa</taxon>
        <taxon>Chordata</taxon>
        <taxon>Craniata</taxon>
        <taxon>Vertebrata</taxon>
        <taxon>Euteleostomi</taxon>
        <taxon>Actinopterygii</taxon>
        <taxon>Neopterygii</taxon>
        <taxon>Teleostei</taxon>
        <taxon>Neoteleostei</taxon>
        <taxon>Acanthomorphata</taxon>
        <taxon>Ovalentaria</taxon>
        <taxon>Ambassidae</taxon>
        <taxon>Parambassis</taxon>
    </lineage>
</organism>
<gene>
    <name evidence="2 3 4" type="primary">LOC114432106</name>
</gene>
<accession>A0A6P7HUE3</accession>